<evidence type="ECO:0000256" key="7">
    <source>
        <dbReference type="SAM" id="Phobius"/>
    </source>
</evidence>
<reference evidence="8 9" key="1">
    <citation type="journal article" date="2001" name="FEMS Microbiol. Lett.">
        <title>Oceanobacillus iheyensis gen. nov., sp. nov., a deep-sea extremely halotolerant and alkaliphilic species isolated from a depth of 1050 m on the Iheya Ridge.</title>
        <authorList>
            <person name="Lu J."/>
            <person name="Nogi Y."/>
            <person name="Takami H."/>
        </authorList>
    </citation>
    <scope>NUCLEOTIDE SEQUENCE [LARGE SCALE GENOMIC DNA]</scope>
    <source>
        <strain evidence="9">DSM 14371 / CIP 107618 / JCM 11309 / KCTC 3954 / HTE831</strain>
    </source>
</reference>
<feature type="transmembrane region" description="Helical" evidence="7">
    <location>
        <begin position="53"/>
        <end position="75"/>
    </location>
</feature>
<dbReference type="PANTHER" id="PTHR30561:SF7">
    <property type="entry name" value="GUANIDINIUM EFFLUX SYSTEM SUBUNIT GDNC-RELATED"/>
    <property type="match status" value="1"/>
</dbReference>
<dbReference type="Gene3D" id="1.10.3730.20">
    <property type="match status" value="1"/>
</dbReference>
<protein>
    <submittedName>
        <fullName evidence="8">Chaperonin</fullName>
    </submittedName>
</protein>
<dbReference type="AlphaFoldDB" id="Q8ELG3"/>
<dbReference type="Proteomes" id="UP000000822">
    <property type="component" value="Chromosome"/>
</dbReference>
<dbReference type="KEGG" id="oih:OB3264"/>
<dbReference type="HOGENOM" id="CLU_133067_1_0_9"/>
<keyword evidence="2" id="KW-1003">Cell membrane</keyword>
<dbReference type="PhylomeDB" id="Q8ELG3"/>
<dbReference type="eggNOG" id="COG2076">
    <property type="taxonomic scope" value="Bacteria"/>
</dbReference>
<dbReference type="EMBL" id="BA000028">
    <property type="protein sequence ID" value="BAC15220.1"/>
    <property type="molecule type" value="Genomic_DNA"/>
</dbReference>
<keyword evidence="5 7" id="KW-0472">Membrane</keyword>
<dbReference type="InterPro" id="IPR037185">
    <property type="entry name" value="EmrE-like"/>
</dbReference>
<keyword evidence="9" id="KW-1185">Reference proteome</keyword>
<evidence type="ECO:0000313" key="9">
    <source>
        <dbReference type="Proteomes" id="UP000000822"/>
    </source>
</evidence>
<keyword evidence="4 7" id="KW-1133">Transmembrane helix</keyword>
<keyword evidence="3 6" id="KW-0812">Transmembrane</keyword>
<reference evidence="8 9" key="2">
    <citation type="journal article" date="2002" name="Nucleic Acids Res.">
        <title>Genome sequence of Oceanobacillus iheyensis isolated from the Iheya Ridge and its unexpected adaptive capabilities to extreme environments.</title>
        <authorList>
            <person name="Takami H."/>
            <person name="Takaki Y."/>
            <person name="Uchiyama I."/>
        </authorList>
    </citation>
    <scope>NUCLEOTIDE SEQUENCE [LARGE SCALE GENOMIC DNA]</scope>
    <source>
        <strain evidence="9">DSM 14371 / CIP 107618 / JCM 11309 / KCTC 3954 / HTE831</strain>
    </source>
</reference>
<sequence length="102" mass="10720">MWWFLVVIAAIFEVGWASGLKYANDGLTWTLTIIAIIVSFGTLIVSSTRLPTATVYAVFVGLGTLGTVTVDIIFFGAAVNVGVILFVVLLLVGVLGLKSVTG</sequence>
<dbReference type="Pfam" id="PF00893">
    <property type="entry name" value="Multi_Drug_Res"/>
    <property type="match status" value="1"/>
</dbReference>
<dbReference type="STRING" id="221109.gene:10735516"/>
<evidence type="ECO:0000256" key="3">
    <source>
        <dbReference type="ARBA" id="ARBA00022692"/>
    </source>
</evidence>
<dbReference type="RefSeq" id="WP_011067660.1">
    <property type="nucleotide sequence ID" value="NC_004193.1"/>
</dbReference>
<feature type="transmembrane region" description="Helical" evidence="7">
    <location>
        <begin position="27"/>
        <end position="46"/>
    </location>
</feature>
<dbReference type="OrthoDB" id="2168659at2"/>
<dbReference type="GO" id="GO:0005886">
    <property type="term" value="C:plasma membrane"/>
    <property type="evidence" value="ECO:0007669"/>
    <property type="project" value="UniProtKB-SubCell"/>
</dbReference>
<dbReference type="InterPro" id="IPR000390">
    <property type="entry name" value="Small_drug/metabolite_transptr"/>
</dbReference>
<evidence type="ECO:0000256" key="5">
    <source>
        <dbReference type="ARBA" id="ARBA00023136"/>
    </source>
</evidence>
<evidence type="ECO:0000256" key="4">
    <source>
        <dbReference type="ARBA" id="ARBA00022989"/>
    </source>
</evidence>
<evidence type="ECO:0000313" key="8">
    <source>
        <dbReference type="EMBL" id="BAC15220.1"/>
    </source>
</evidence>
<name>Q8ELG3_OCEIH</name>
<dbReference type="SUPFAM" id="SSF103481">
    <property type="entry name" value="Multidrug resistance efflux transporter EmrE"/>
    <property type="match status" value="1"/>
</dbReference>
<proteinExistence type="inferred from homology"/>
<organism evidence="8 9">
    <name type="scientific">Oceanobacillus iheyensis (strain DSM 14371 / CIP 107618 / JCM 11309 / KCTC 3954 / HTE831)</name>
    <dbReference type="NCBI Taxonomy" id="221109"/>
    <lineage>
        <taxon>Bacteria</taxon>
        <taxon>Bacillati</taxon>
        <taxon>Bacillota</taxon>
        <taxon>Bacilli</taxon>
        <taxon>Bacillales</taxon>
        <taxon>Bacillaceae</taxon>
        <taxon>Oceanobacillus</taxon>
    </lineage>
</organism>
<evidence type="ECO:0000256" key="1">
    <source>
        <dbReference type="ARBA" id="ARBA00004651"/>
    </source>
</evidence>
<dbReference type="PANTHER" id="PTHR30561">
    <property type="entry name" value="SMR FAMILY PROTON-DEPENDENT DRUG EFFLUX TRANSPORTER SUGE"/>
    <property type="match status" value="1"/>
</dbReference>
<comment type="similarity">
    <text evidence="6">Belongs to the drug/metabolite transporter (DMT) superfamily. Small multidrug resistance (SMR) (TC 2.A.7.1) family.</text>
</comment>
<gene>
    <name evidence="8" type="ordered locus">OB3264</name>
</gene>
<evidence type="ECO:0000256" key="6">
    <source>
        <dbReference type="RuleBase" id="RU003942"/>
    </source>
</evidence>
<evidence type="ECO:0000256" key="2">
    <source>
        <dbReference type="ARBA" id="ARBA00022475"/>
    </source>
</evidence>
<accession>Q8ELG3</accession>
<dbReference type="GO" id="GO:0022857">
    <property type="term" value="F:transmembrane transporter activity"/>
    <property type="evidence" value="ECO:0007669"/>
    <property type="project" value="InterPro"/>
</dbReference>
<comment type="subcellular location">
    <subcellularLocation>
        <location evidence="1 6">Cell membrane</location>
        <topology evidence="1 6">Multi-pass membrane protein</topology>
    </subcellularLocation>
</comment>
<dbReference type="InterPro" id="IPR045324">
    <property type="entry name" value="Small_multidrug_res"/>
</dbReference>
<feature type="transmembrane region" description="Helical" evidence="7">
    <location>
        <begin position="81"/>
        <end position="100"/>
    </location>
</feature>